<geneLocation type="plasmid" evidence="2 3">
    <name>unnamed1</name>
</geneLocation>
<feature type="transmembrane region" description="Helical" evidence="1">
    <location>
        <begin position="12"/>
        <end position="32"/>
    </location>
</feature>
<keyword evidence="3" id="KW-1185">Reference proteome</keyword>
<name>A0ABY7LXE6_9BACT</name>
<keyword evidence="1" id="KW-0472">Membrane</keyword>
<evidence type="ECO:0000313" key="3">
    <source>
        <dbReference type="Proteomes" id="UP001211005"/>
    </source>
</evidence>
<feature type="transmembrane region" description="Helical" evidence="1">
    <location>
        <begin position="120"/>
        <end position="139"/>
    </location>
</feature>
<dbReference type="RefSeq" id="WP_269562220.1">
    <property type="nucleotide sequence ID" value="NZ_CP114768.1"/>
</dbReference>
<evidence type="ECO:0000313" key="2">
    <source>
        <dbReference type="EMBL" id="WBA44191.1"/>
    </source>
</evidence>
<organism evidence="2 3">
    <name type="scientific">Hymenobacter canadensis</name>
    <dbReference type="NCBI Taxonomy" id="2999067"/>
    <lineage>
        <taxon>Bacteria</taxon>
        <taxon>Pseudomonadati</taxon>
        <taxon>Bacteroidota</taxon>
        <taxon>Cytophagia</taxon>
        <taxon>Cytophagales</taxon>
        <taxon>Hymenobacteraceae</taxon>
        <taxon>Hymenobacter</taxon>
    </lineage>
</organism>
<keyword evidence="2" id="KW-0614">Plasmid</keyword>
<evidence type="ECO:0000256" key="1">
    <source>
        <dbReference type="SAM" id="Phobius"/>
    </source>
</evidence>
<protein>
    <submittedName>
        <fullName evidence="2">DUF3592 domain-containing protein</fullName>
    </submittedName>
</protein>
<dbReference type="EMBL" id="CP114768">
    <property type="protein sequence ID" value="WBA44191.1"/>
    <property type="molecule type" value="Genomic_DNA"/>
</dbReference>
<proteinExistence type="predicted"/>
<dbReference type="Proteomes" id="UP001211005">
    <property type="component" value="Plasmid unnamed1"/>
</dbReference>
<reference evidence="2 3" key="1">
    <citation type="submission" date="2022-12" db="EMBL/GenBank/DDBJ databases">
        <title>Hymenobacter canadensis sp. nov. isolated from lake water of the Cambridge Bay, Canada.</title>
        <authorList>
            <person name="Kim W.H."/>
            <person name="Lee Y.M."/>
        </authorList>
    </citation>
    <scope>NUCLEOTIDE SEQUENCE [LARGE SCALE GENOMIC DNA]</scope>
    <source>
        <strain evidence="2 3">PAMC 29467</strain>
        <plasmid evidence="2 3">unnamed1</plasmid>
    </source>
</reference>
<gene>
    <name evidence="2" type="ORF">O3303_20095</name>
</gene>
<accession>A0ABY7LXE6</accession>
<keyword evidence="1" id="KW-1133">Transmembrane helix</keyword>
<sequence length="141" mass="15336">MAATLASTAEAIITVVSLAMAGLVVAALVAHFRKRQWLQQHGVRTPGRILRLETDPNDYESAALFPVVQFQPLDHPTLVVRYDIGQYPAAFLVGQAVVVCYDPAQPTRFEMNVDAPEGPAWLVALLVVATVGAGVYYYLQP</sequence>
<keyword evidence="1" id="KW-0812">Transmembrane</keyword>